<dbReference type="RefSeq" id="XP_046598585.1">
    <property type="nucleotide sequence ID" value="XM_046742629.1"/>
</dbReference>
<feature type="transmembrane region" description="Helical" evidence="7">
    <location>
        <begin position="440"/>
        <end position="464"/>
    </location>
</feature>
<feature type="transmembrane region" description="Helical" evidence="7">
    <location>
        <begin position="314"/>
        <end position="337"/>
    </location>
</feature>
<keyword evidence="12" id="KW-1185">Reference proteome</keyword>
<evidence type="ECO:0000256" key="7">
    <source>
        <dbReference type="RuleBase" id="RU362018"/>
    </source>
</evidence>
<feature type="transmembrane region" description="Helical" evidence="7">
    <location>
        <begin position="224"/>
        <end position="243"/>
    </location>
</feature>
<feature type="region of interest" description="Disordered" evidence="8">
    <location>
        <begin position="1"/>
        <end position="20"/>
    </location>
</feature>
<dbReference type="InterPro" id="IPR002668">
    <property type="entry name" value="CNT_N_dom"/>
</dbReference>
<evidence type="ECO:0000256" key="3">
    <source>
        <dbReference type="ARBA" id="ARBA00022475"/>
    </source>
</evidence>
<evidence type="ECO:0000256" key="5">
    <source>
        <dbReference type="ARBA" id="ARBA00022989"/>
    </source>
</evidence>
<dbReference type="CTD" id="35914"/>
<evidence type="ECO:0000259" key="10">
    <source>
        <dbReference type="Pfam" id="PF07662"/>
    </source>
</evidence>
<comment type="similarity">
    <text evidence="2 7">Belongs to the concentrative nucleoside transporter (CNT) (TC 2.A.41) family.</text>
</comment>
<dbReference type="Proteomes" id="UP000829291">
    <property type="component" value="Chromosome 6"/>
</dbReference>
<feature type="domain" description="Concentrative nucleoside transporter N-terminal" evidence="9">
    <location>
        <begin position="200"/>
        <end position="272"/>
    </location>
</feature>
<evidence type="ECO:0000313" key="15">
    <source>
        <dbReference type="RefSeq" id="XP_046598584.1"/>
    </source>
</evidence>
<evidence type="ECO:0000259" key="9">
    <source>
        <dbReference type="Pfam" id="PF01773"/>
    </source>
</evidence>
<evidence type="ECO:0000313" key="16">
    <source>
        <dbReference type="RefSeq" id="XP_046598585.1"/>
    </source>
</evidence>
<feature type="domain" description="Nucleoside transporter/FeoB GTPase Gate" evidence="11">
    <location>
        <begin position="285"/>
        <end position="381"/>
    </location>
</feature>
<evidence type="ECO:0000313" key="12">
    <source>
        <dbReference type="Proteomes" id="UP000829291"/>
    </source>
</evidence>
<reference evidence="14 15" key="1">
    <citation type="submission" date="2025-05" db="UniProtKB">
        <authorList>
            <consortium name="RefSeq"/>
        </authorList>
    </citation>
    <scope>IDENTIFICATION</scope>
    <source>
        <tissue evidence="14 15">Thorax and Abdomen</tissue>
        <tissue evidence="13">Whole body</tissue>
    </source>
</reference>
<evidence type="ECO:0000259" key="11">
    <source>
        <dbReference type="Pfam" id="PF07670"/>
    </source>
</evidence>
<gene>
    <name evidence="13 14 15 16" type="primary">LOC107224529</name>
</gene>
<feature type="transmembrane region" description="Helical" evidence="7">
    <location>
        <begin position="196"/>
        <end position="212"/>
    </location>
</feature>
<feature type="domain" description="Concentrative nucleoside transporter C-terminal" evidence="10">
    <location>
        <begin position="385"/>
        <end position="593"/>
    </location>
</feature>
<dbReference type="AlphaFoldDB" id="A0A6J0C0Y7"/>
<feature type="transmembrane region" description="Helical" evidence="7">
    <location>
        <begin position="172"/>
        <end position="190"/>
    </location>
</feature>
<keyword evidence="4 7" id="KW-0812">Transmembrane</keyword>
<feature type="transmembrane region" description="Helical" evidence="7">
    <location>
        <begin position="81"/>
        <end position="104"/>
    </location>
</feature>
<comment type="subcellular location">
    <subcellularLocation>
        <location evidence="1">Cell membrane</location>
        <topology evidence="1">Multi-pass membrane protein</topology>
    </subcellularLocation>
</comment>
<evidence type="ECO:0000313" key="14">
    <source>
        <dbReference type="RefSeq" id="XP_046598583.1"/>
    </source>
</evidence>
<evidence type="ECO:0000313" key="13">
    <source>
        <dbReference type="RefSeq" id="XP_015520102.1"/>
    </source>
</evidence>
<evidence type="ECO:0000256" key="6">
    <source>
        <dbReference type="ARBA" id="ARBA00023136"/>
    </source>
</evidence>
<dbReference type="GO" id="GO:0005415">
    <property type="term" value="F:nucleoside:sodium symporter activity"/>
    <property type="evidence" value="ECO:0007669"/>
    <property type="project" value="TreeGrafter"/>
</dbReference>
<dbReference type="RefSeq" id="XP_046598583.1">
    <property type="nucleotide sequence ID" value="XM_046742627.1"/>
</dbReference>
<dbReference type="KEGG" id="nlo:107224529"/>
<protein>
    <recommendedName>
        <fullName evidence="7">Sodium/nucleoside cotransporter</fullName>
    </recommendedName>
</protein>
<feature type="transmembrane region" description="Helical" evidence="7">
    <location>
        <begin position="116"/>
        <end position="137"/>
    </location>
</feature>
<keyword evidence="7" id="KW-0813">Transport</keyword>
<dbReference type="InterPro" id="IPR018270">
    <property type="entry name" value="C_nuclsd_transpt_met_bac"/>
</dbReference>
<dbReference type="RefSeq" id="XP_046598584.1">
    <property type="nucleotide sequence ID" value="XM_046742628.1"/>
</dbReference>
<dbReference type="InterPro" id="IPR011657">
    <property type="entry name" value="CNT_C_dom"/>
</dbReference>
<evidence type="ECO:0000256" key="4">
    <source>
        <dbReference type="ARBA" id="ARBA00022692"/>
    </source>
</evidence>
<dbReference type="GO" id="GO:0005886">
    <property type="term" value="C:plasma membrane"/>
    <property type="evidence" value="ECO:0007669"/>
    <property type="project" value="UniProtKB-SubCell"/>
</dbReference>
<feature type="transmembrane region" description="Helical" evidence="7">
    <location>
        <begin position="573"/>
        <end position="596"/>
    </location>
</feature>
<keyword evidence="5 7" id="KW-1133">Transmembrane helix</keyword>
<dbReference type="InterPro" id="IPR011642">
    <property type="entry name" value="Gate_dom"/>
</dbReference>
<dbReference type="PANTHER" id="PTHR10590:SF4">
    <property type="entry name" value="SOLUTE CARRIER FAMILY 28 MEMBER 3"/>
    <property type="match status" value="1"/>
</dbReference>
<feature type="transmembrane region" description="Helical" evidence="7">
    <location>
        <begin position="357"/>
        <end position="377"/>
    </location>
</feature>
<dbReference type="PANTHER" id="PTHR10590">
    <property type="entry name" value="SODIUM/NUCLEOSIDE COTRANSPORTER"/>
    <property type="match status" value="1"/>
</dbReference>
<dbReference type="InterPro" id="IPR008276">
    <property type="entry name" value="C_nuclsd_transpt"/>
</dbReference>
<feature type="transmembrane region" description="Helical" evidence="7">
    <location>
        <begin position="538"/>
        <end position="561"/>
    </location>
</feature>
<organism evidence="12 15">
    <name type="scientific">Neodiprion lecontei</name>
    <name type="common">Redheaded pine sawfly</name>
    <dbReference type="NCBI Taxonomy" id="441921"/>
    <lineage>
        <taxon>Eukaryota</taxon>
        <taxon>Metazoa</taxon>
        <taxon>Ecdysozoa</taxon>
        <taxon>Arthropoda</taxon>
        <taxon>Hexapoda</taxon>
        <taxon>Insecta</taxon>
        <taxon>Pterygota</taxon>
        <taxon>Neoptera</taxon>
        <taxon>Endopterygota</taxon>
        <taxon>Hymenoptera</taxon>
        <taxon>Tenthredinoidea</taxon>
        <taxon>Diprionidae</taxon>
        <taxon>Diprioninae</taxon>
        <taxon>Neodiprion</taxon>
    </lineage>
</organism>
<keyword evidence="6 7" id="KW-0472">Membrane</keyword>
<sequence length="612" mass="67868">MPGVTNKAFTEEEESCRRYDENSLQIPLEQKGTQVYSAENESDKRENIEDDKMPELNAGCFATGRNAIGATFSKHPKIFKLVWVLVLNVGVFVYFGFATRYWWVTYGSLSGQWCEGYGLLIILFVITYGSFFYVYIIRRYFGRRIAKCLRPLGRCWKSFTAIKYVERFGSTVFYLAILLAVLVFMVIDTVDSRDRLISLLGVFVLLGLGFIFSKHPAYINWTPVFWGIILQFCFGLFTIRWSVGRAIFQCISDKMATFLNYTVEGATFVFSETLVSTYAVFAFASLPVIFFFSFFIQILYYLGTMQLVVMKLGGLLQSVMGTTVCESITAVANIFLSMSESPLLIKPYISSLTSSEIHTVMASGFATVSGTVLAAYIRFGAQPAHLITASVMSAPAALCYSKLFYPETENSKTTRQNIELKKSEDTSILDAASKGANVGIAIYLGIIANIVAFVSAVAFLNGIVSWLGELVGYEDINFEWFLSKIFIPLSWVMGVPWDECEAVATLIGLKTIVNEFVAYQRMGEYKEQNMLSPRTEAIATYAICGFSNPGSVGIMIGALASMAPEKRAQISSVAVRAFITGSAVCFMTACIAGMLMTDDFYTTISSSTNSTS</sequence>
<dbReference type="RefSeq" id="XP_015520102.1">
    <property type="nucleotide sequence ID" value="XM_015664616.1"/>
</dbReference>
<name>A0A6J0C0Y7_NEOLC</name>
<evidence type="ECO:0000256" key="1">
    <source>
        <dbReference type="ARBA" id="ARBA00004651"/>
    </source>
</evidence>
<dbReference type="Pfam" id="PF07662">
    <property type="entry name" value="Nucleos_tra2_C"/>
    <property type="match status" value="1"/>
</dbReference>
<proteinExistence type="inferred from homology"/>
<dbReference type="NCBIfam" id="TIGR00804">
    <property type="entry name" value="nupC"/>
    <property type="match status" value="1"/>
</dbReference>
<dbReference type="Pfam" id="PF01773">
    <property type="entry name" value="Nucleos_tra2_N"/>
    <property type="match status" value="1"/>
</dbReference>
<dbReference type="OrthoDB" id="6075923at2759"/>
<feature type="transmembrane region" description="Helical" evidence="7">
    <location>
        <begin position="278"/>
        <end position="302"/>
    </location>
</feature>
<accession>A0A6J0C0Y7</accession>
<evidence type="ECO:0000256" key="2">
    <source>
        <dbReference type="ARBA" id="ARBA00009033"/>
    </source>
</evidence>
<evidence type="ECO:0000256" key="8">
    <source>
        <dbReference type="SAM" id="MobiDB-lite"/>
    </source>
</evidence>
<dbReference type="GeneID" id="107224529"/>
<keyword evidence="3" id="KW-1003">Cell membrane</keyword>
<dbReference type="Pfam" id="PF07670">
    <property type="entry name" value="Gate"/>
    <property type="match status" value="1"/>
</dbReference>